<dbReference type="InterPro" id="IPR038765">
    <property type="entry name" value="Papain-like_cys_pep_sf"/>
</dbReference>
<dbReference type="SUPFAM" id="SSF54001">
    <property type="entry name" value="Cysteine proteinases"/>
    <property type="match status" value="1"/>
</dbReference>
<evidence type="ECO:0000256" key="5">
    <source>
        <dbReference type="SAM" id="MobiDB-lite"/>
    </source>
</evidence>
<evidence type="ECO:0000256" key="3">
    <source>
        <dbReference type="ARBA" id="ARBA00022801"/>
    </source>
</evidence>
<dbReference type="Pfam" id="PF02902">
    <property type="entry name" value="Peptidase_C48"/>
    <property type="match status" value="1"/>
</dbReference>
<dbReference type="AlphaFoldDB" id="A0A392N6P8"/>
<dbReference type="InterPro" id="IPR044613">
    <property type="entry name" value="Nep1/2-like"/>
</dbReference>
<organism evidence="7 8">
    <name type="scientific">Trifolium medium</name>
    <dbReference type="NCBI Taxonomy" id="97028"/>
    <lineage>
        <taxon>Eukaryota</taxon>
        <taxon>Viridiplantae</taxon>
        <taxon>Streptophyta</taxon>
        <taxon>Embryophyta</taxon>
        <taxon>Tracheophyta</taxon>
        <taxon>Spermatophyta</taxon>
        <taxon>Magnoliopsida</taxon>
        <taxon>eudicotyledons</taxon>
        <taxon>Gunneridae</taxon>
        <taxon>Pentapetalae</taxon>
        <taxon>rosids</taxon>
        <taxon>fabids</taxon>
        <taxon>Fabales</taxon>
        <taxon>Fabaceae</taxon>
        <taxon>Papilionoideae</taxon>
        <taxon>50 kb inversion clade</taxon>
        <taxon>NPAAA clade</taxon>
        <taxon>Hologalegina</taxon>
        <taxon>IRL clade</taxon>
        <taxon>Trifolieae</taxon>
        <taxon>Trifolium</taxon>
    </lineage>
</organism>
<dbReference type="EMBL" id="LXQA010028304">
    <property type="protein sequence ID" value="MCH94849.1"/>
    <property type="molecule type" value="Genomic_DNA"/>
</dbReference>
<dbReference type="GO" id="GO:0019784">
    <property type="term" value="F:deNEDDylase activity"/>
    <property type="evidence" value="ECO:0007669"/>
    <property type="project" value="InterPro"/>
</dbReference>
<feature type="compositionally biased region" description="Polar residues" evidence="5">
    <location>
        <begin position="162"/>
        <end position="174"/>
    </location>
</feature>
<evidence type="ECO:0000256" key="2">
    <source>
        <dbReference type="ARBA" id="ARBA00022670"/>
    </source>
</evidence>
<proteinExistence type="inferred from homology"/>
<reference evidence="7 8" key="1">
    <citation type="journal article" date="2018" name="Front. Plant Sci.">
        <title>Red Clover (Trifolium pratense) and Zigzag Clover (T. medium) - A Picture of Genomic Similarities and Differences.</title>
        <authorList>
            <person name="Dluhosova J."/>
            <person name="Istvanek J."/>
            <person name="Nedelnik J."/>
            <person name="Repkova J."/>
        </authorList>
    </citation>
    <scope>NUCLEOTIDE SEQUENCE [LARGE SCALE GENOMIC DNA]</scope>
    <source>
        <strain evidence="8">cv. 10/8</strain>
        <tissue evidence="7">Leaf</tissue>
    </source>
</reference>
<dbReference type="PANTHER" id="PTHR46468">
    <property type="entry name" value="SENTRIN-SPECIFIC PROTEASE 8"/>
    <property type="match status" value="1"/>
</dbReference>
<name>A0A392N6P8_9FABA</name>
<comment type="caution">
    <text evidence="7">The sequence shown here is derived from an EMBL/GenBank/DDBJ whole genome shotgun (WGS) entry which is preliminary data.</text>
</comment>
<evidence type="ECO:0000313" key="8">
    <source>
        <dbReference type="Proteomes" id="UP000265520"/>
    </source>
</evidence>
<dbReference type="PANTHER" id="PTHR46468:SF1">
    <property type="entry name" value="SENTRIN-SPECIFIC PROTEASE 8"/>
    <property type="match status" value="1"/>
</dbReference>
<sequence length="242" mass="27051">IFSVMEVAKLSKSALDILDSPCFLSDEIIGFYFTYLTSITDSDDVLFIDPSVSDFLANVDDVDVVKASVEPLEFGTKNLIFFSVNDSEHWSLLVYDRKLNMFLHHDSKEGSNDMQARKLFETLKDCVVRSANGKQNIKPKKNKNNNNRSSKPSVTSSKLSAPSVSTPPSFEECTTPQQTNGYDCGLFVLAIARAICEWHCSKKKPNAKYWFKEKQVNPSIVESSMRSDLLKLATANGIKALN</sequence>
<dbReference type="GO" id="GO:0000338">
    <property type="term" value="P:protein deneddylation"/>
    <property type="evidence" value="ECO:0007669"/>
    <property type="project" value="TreeGrafter"/>
</dbReference>
<feature type="domain" description="Ubiquitin-like protease family profile" evidence="6">
    <location>
        <begin position="1"/>
        <end position="195"/>
    </location>
</feature>
<evidence type="ECO:0000256" key="4">
    <source>
        <dbReference type="ARBA" id="ARBA00022807"/>
    </source>
</evidence>
<dbReference type="GO" id="GO:0006508">
    <property type="term" value="P:proteolysis"/>
    <property type="evidence" value="ECO:0007669"/>
    <property type="project" value="UniProtKB-KW"/>
</dbReference>
<accession>A0A392N6P8</accession>
<dbReference type="Proteomes" id="UP000265520">
    <property type="component" value="Unassembled WGS sequence"/>
</dbReference>
<dbReference type="Gene3D" id="3.40.395.10">
    <property type="entry name" value="Adenoviral Proteinase, Chain A"/>
    <property type="match status" value="1"/>
</dbReference>
<keyword evidence="8" id="KW-1185">Reference proteome</keyword>
<protein>
    <submittedName>
        <fullName evidence="7">NEDD8-specific protease 1-like</fullName>
    </submittedName>
</protein>
<feature type="compositionally biased region" description="Low complexity" evidence="5">
    <location>
        <begin position="144"/>
        <end position="160"/>
    </location>
</feature>
<feature type="region of interest" description="Disordered" evidence="5">
    <location>
        <begin position="134"/>
        <end position="174"/>
    </location>
</feature>
<comment type="similarity">
    <text evidence="1">Belongs to the peptidase C48 family.</text>
</comment>
<dbReference type="PROSITE" id="PS50600">
    <property type="entry name" value="ULP_PROTEASE"/>
    <property type="match status" value="1"/>
</dbReference>
<evidence type="ECO:0000313" key="7">
    <source>
        <dbReference type="EMBL" id="MCH94849.1"/>
    </source>
</evidence>
<keyword evidence="3" id="KW-0378">Hydrolase</keyword>
<evidence type="ECO:0000259" key="6">
    <source>
        <dbReference type="PROSITE" id="PS50600"/>
    </source>
</evidence>
<keyword evidence="2 7" id="KW-0645">Protease</keyword>
<dbReference type="GO" id="GO:0008234">
    <property type="term" value="F:cysteine-type peptidase activity"/>
    <property type="evidence" value="ECO:0007669"/>
    <property type="project" value="UniProtKB-KW"/>
</dbReference>
<dbReference type="InterPro" id="IPR003653">
    <property type="entry name" value="Peptidase_C48_C"/>
</dbReference>
<keyword evidence="4" id="KW-0788">Thiol protease</keyword>
<evidence type="ECO:0000256" key="1">
    <source>
        <dbReference type="ARBA" id="ARBA00005234"/>
    </source>
</evidence>
<feature type="non-terminal residue" evidence="7">
    <location>
        <position position="1"/>
    </location>
</feature>